<evidence type="ECO:0000259" key="1">
    <source>
        <dbReference type="Pfam" id="PF04230"/>
    </source>
</evidence>
<name>A0AAE3AC23_9FIRM</name>
<dbReference type="Pfam" id="PF04230">
    <property type="entry name" value="PS_pyruv_trans"/>
    <property type="match status" value="1"/>
</dbReference>
<dbReference type="AlphaFoldDB" id="A0AAE3AC23"/>
<dbReference type="InterPro" id="IPR007345">
    <property type="entry name" value="Polysacch_pyruvyl_Trfase"/>
</dbReference>
<evidence type="ECO:0000313" key="2">
    <source>
        <dbReference type="EMBL" id="MCC2129812.1"/>
    </source>
</evidence>
<reference evidence="2" key="1">
    <citation type="submission" date="2021-10" db="EMBL/GenBank/DDBJ databases">
        <title>Anaerobic single-cell dispensing facilitates the cultivation of human gut bacteria.</title>
        <authorList>
            <person name="Afrizal A."/>
        </authorList>
    </citation>
    <scope>NUCLEOTIDE SEQUENCE</scope>
    <source>
        <strain evidence="2">CLA-AA-H272</strain>
    </source>
</reference>
<protein>
    <submittedName>
        <fullName evidence="2">Polysaccharide pyruvyl transferase family protein</fullName>
    </submittedName>
</protein>
<comment type="caution">
    <text evidence="2">The sequence shown here is derived from an EMBL/GenBank/DDBJ whole genome shotgun (WGS) entry which is preliminary data.</text>
</comment>
<sequence length="391" mass="44231">MKNVFLYAHGGSGNHGCEAIVRSTLGILQCKDRSNCTLISKVPEEDAKYGIDQLCTIIQEQEPYSRLTLDFAKAYLHLKITHDYVLLDKLYYKKAFDHIRAGDIALSIGGDNYCYADVKRYTMMHDMLLQRGAKTVLWGCSVEPSLLEEPPIAEDLARYSLITARESISYEALRRVNPHTVLVADPAFTLECCVPALPDGFSDGNMVGINLSPMIMEKESLTGMAMENYQKLIEYILEKTDMGVALIPHVVWDFSDDRIPLRELYRKYQRTGRVVMIEDHNCMKLKGIISRCRFFIGARTHATIAAYSTGVPTLVVGYSVKARGIARDLFGTEEGYVLPVQQLKESNELTRAFIKLYEKRESIQAHLRTTLPAYIARADDARRALEEPIKK</sequence>
<feature type="domain" description="Polysaccharide pyruvyl transferase" evidence="1">
    <location>
        <begin position="14"/>
        <end position="319"/>
    </location>
</feature>
<organism evidence="2 3">
    <name type="scientific">Brotocaccenecus cirricatena</name>
    <dbReference type="NCBI Taxonomy" id="3064195"/>
    <lineage>
        <taxon>Bacteria</taxon>
        <taxon>Bacillati</taxon>
        <taxon>Bacillota</taxon>
        <taxon>Clostridia</taxon>
        <taxon>Eubacteriales</taxon>
        <taxon>Oscillospiraceae</taxon>
        <taxon>Brotocaccenecus</taxon>
    </lineage>
</organism>
<dbReference type="EMBL" id="JAJEPW010000027">
    <property type="protein sequence ID" value="MCC2129812.1"/>
    <property type="molecule type" value="Genomic_DNA"/>
</dbReference>
<dbReference type="PANTHER" id="PTHR36836:SF1">
    <property type="entry name" value="COLANIC ACID BIOSYNTHESIS PROTEIN WCAK"/>
    <property type="match status" value="1"/>
</dbReference>
<dbReference type="PANTHER" id="PTHR36836">
    <property type="entry name" value="COLANIC ACID BIOSYNTHESIS PROTEIN WCAK"/>
    <property type="match status" value="1"/>
</dbReference>
<proteinExistence type="predicted"/>
<gene>
    <name evidence="2" type="ORF">LKD37_09820</name>
</gene>
<evidence type="ECO:0000313" key="3">
    <source>
        <dbReference type="Proteomes" id="UP001199319"/>
    </source>
</evidence>
<keyword evidence="3" id="KW-1185">Reference proteome</keyword>
<accession>A0AAE3AC23</accession>
<dbReference type="Proteomes" id="UP001199319">
    <property type="component" value="Unassembled WGS sequence"/>
</dbReference>
<keyword evidence="2" id="KW-0808">Transferase</keyword>
<dbReference type="RefSeq" id="WP_302929049.1">
    <property type="nucleotide sequence ID" value="NZ_JAJEPW010000027.1"/>
</dbReference>
<dbReference type="GO" id="GO:0016740">
    <property type="term" value="F:transferase activity"/>
    <property type="evidence" value="ECO:0007669"/>
    <property type="project" value="UniProtKB-KW"/>
</dbReference>